<gene>
    <name evidence="5" type="ORF">PPERSA_06542</name>
</gene>
<proteinExistence type="predicted"/>
<dbReference type="PROSITE" id="PS50294">
    <property type="entry name" value="WD_REPEATS_REGION"/>
    <property type="match status" value="1"/>
</dbReference>
<dbReference type="PROSITE" id="PS50082">
    <property type="entry name" value="WD_REPEATS_2"/>
    <property type="match status" value="1"/>
</dbReference>
<dbReference type="AlphaFoldDB" id="A0A0V0QRS2"/>
<evidence type="ECO:0000313" key="5">
    <source>
        <dbReference type="EMBL" id="KRX04908.1"/>
    </source>
</evidence>
<keyword evidence="2" id="KW-0677">Repeat</keyword>
<reference evidence="5 6" key="1">
    <citation type="journal article" date="2015" name="Sci. Rep.">
        <title>Genome of the facultative scuticociliatosis pathogen Pseudocohnilembus persalinus provides insight into its virulence through horizontal gene transfer.</title>
        <authorList>
            <person name="Xiong J."/>
            <person name="Wang G."/>
            <person name="Cheng J."/>
            <person name="Tian M."/>
            <person name="Pan X."/>
            <person name="Warren A."/>
            <person name="Jiang C."/>
            <person name="Yuan D."/>
            <person name="Miao W."/>
        </authorList>
    </citation>
    <scope>NUCLEOTIDE SEQUENCE [LARGE SCALE GENOMIC DNA]</scope>
    <source>
        <strain evidence="5">36N120E</strain>
    </source>
</reference>
<name>A0A0V0QRS2_PSEPJ</name>
<evidence type="ECO:0000256" key="2">
    <source>
        <dbReference type="ARBA" id="ARBA00022737"/>
    </source>
</evidence>
<feature type="region of interest" description="Disordered" evidence="4">
    <location>
        <begin position="144"/>
        <end position="190"/>
    </location>
</feature>
<dbReference type="Pfam" id="PF00400">
    <property type="entry name" value="WD40"/>
    <property type="match status" value="1"/>
</dbReference>
<evidence type="ECO:0000256" key="1">
    <source>
        <dbReference type="ARBA" id="ARBA00022574"/>
    </source>
</evidence>
<keyword evidence="6" id="KW-1185">Reference proteome</keyword>
<feature type="compositionally biased region" description="Basic and acidic residues" evidence="4">
    <location>
        <begin position="174"/>
        <end position="184"/>
    </location>
</feature>
<evidence type="ECO:0000256" key="3">
    <source>
        <dbReference type="PROSITE-ProRule" id="PRU00221"/>
    </source>
</evidence>
<dbReference type="SUPFAM" id="SSF50978">
    <property type="entry name" value="WD40 repeat-like"/>
    <property type="match status" value="1"/>
</dbReference>
<dbReference type="Proteomes" id="UP000054937">
    <property type="component" value="Unassembled WGS sequence"/>
</dbReference>
<evidence type="ECO:0000256" key="4">
    <source>
        <dbReference type="SAM" id="MobiDB-lite"/>
    </source>
</evidence>
<protein>
    <submittedName>
        <fullName evidence="5">WD40-repeat-containing domain</fullName>
    </submittedName>
</protein>
<dbReference type="PROSITE" id="PS00678">
    <property type="entry name" value="WD_REPEATS_1"/>
    <property type="match status" value="1"/>
</dbReference>
<dbReference type="SMART" id="SM00320">
    <property type="entry name" value="WD40"/>
    <property type="match status" value="3"/>
</dbReference>
<dbReference type="InterPro" id="IPR015943">
    <property type="entry name" value="WD40/YVTN_repeat-like_dom_sf"/>
</dbReference>
<dbReference type="InterPro" id="IPR001680">
    <property type="entry name" value="WD40_rpt"/>
</dbReference>
<dbReference type="SUPFAM" id="SSF57845">
    <property type="entry name" value="B-box zinc-binding domain"/>
    <property type="match status" value="1"/>
</dbReference>
<dbReference type="InterPro" id="IPR036322">
    <property type="entry name" value="WD40_repeat_dom_sf"/>
</dbReference>
<dbReference type="OMA" id="FICIDIN"/>
<evidence type="ECO:0000313" key="6">
    <source>
        <dbReference type="Proteomes" id="UP000054937"/>
    </source>
</evidence>
<dbReference type="InParanoid" id="A0A0V0QRS2"/>
<dbReference type="InterPro" id="IPR019775">
    <property type="entry name" value="WD40_repeat_CS"/>
</dbReference>
<feature type="compositionally biased region" description="Low complexity" evidence="4">
    <location>
        <begin position="145"/>
        <end position="164"/>
    </location>
</feature>
<dbReference type="EMBL" id="LDAU01000110">
    <property type="protein sequence ID" value="KRX04908.1"/>
    <property type="molecule type" value="Genomic_DNA"/>
</dbReference>
<organism evidence="5 6">
    <name type="scientific">Pseudocohnilembus persalinus</name>
    <name type="common">Ciliate</name>
    <dbReference type="NCBI Taxonomy" id="266149"/>
    <lineage>
        <taxon>Eukaryota</taxon>
        <taxon>Sar</taxon>
        <taxon>Alveolata</taxon>
        <taxon>Ciliophora</taxon>
        <taxon>Intramacronucleata</taxon>
        <taxon>Oligohymenophorea</taxon>
        <taxon>Scuticociliatia</taxon>
        <taxon>Philasterida</taxon>
        <taxon>Pseudocohnilembidae</taxon>
        <taxon>Pseudocohnilembus</taxon>
    </lineage>
</organism>
<sequence length="726" mass="85113">MDTVQGKICNSHKRPFLAQCIDKGCNNKFQFCCNLCMLTGSHQGHDIKTFDEIQNEKKLEKMFTNKMNMGQIGLFQKQERQMIKLTKNKKMENMDIETTDDSFNNGHHMQKNQSYLESEHVQLLEKQENKDLSLINNVISKSDSNQQNLHQQQQQQQQLNTQQLISSNSGSIRTDNKQDKKIEEQEQSDEELTEKCAYHKRAISFICIDINCQDSSKRACNKCITSKQPHSEHEVVDIEDFNQDFLQALQAKKNNQNNQKKQDQTIIQDFEQNITKYMNNFFEKTNLSRKIISNQLQSLLQQESNKDNNGTSNSNYQKEIQALLQQDLESFDIQEIKQKKKFNAAVQILQEFQQNNQQNNGNSGSKNQSMITKKHQKDIQNYLLSLQQVLSESENKINNFTTKIQASLRGDYDINISLEQSKIQLIENSKENSNIRLQKVQYPQNYGLPSQNLMNNQKSSYFWVYESSIQVWDAVQQEKIKEIQTNCTVSSLLEFEDNIFIIGTQQGMIQKYWNCQFNLEKDTFNTQKPVSQMDKIDNKTFIISAPSEQNNILIFNLDLEVLQKFITHEDIICYKSLILLKNPQYFVSASQKSRKLKLWKIQQKERIMELNTKYTSVGLTLIGQDKFILQEKNLIIYQVVNYEEIQMLQVVNCHNNFIRGLQYFEMPKIIITGSQDKSIIIWEFNEKNYTISELKKLEYKHMIKNILYIGDTLISSSNDKNIVFWK</sequence>
<comment type="caution">
    <text evidence="5">The sequence shown here is derived from an EMBL/GenBank/DDBJ whole genome shotgun (WGS) entry which is preliminary data.</text>
</comment>
<dbReference type="Gene3D" id="2.130.10.10">
    <property type="entry name" value="YVTN repeat-like/Quinoprotein amine dehydrogenase"/>
    <property type="match status" value="2"/>
</dbReference>
<accession>A0A0V0QRS2</accession>
<keyword evidence="1 3" id="KW-0853">WD repeat</keyword>
<feature type="repeat" description="WD" evidence="3">
    <location>
        <begin position="651"/>
        <end position="692"/>
    </location>
</feature>
<dbReference type="OrthoDB" id="406844at2759"/>